<dbReference type="AlphaFoldDB" id="A0A7S1HU27"/>
<dbReference type="GO" id="GO:0006351">
    <property type="term" value="P:DNA-templated transcription"/>
    <property type="evidence" value="ECO:0007669"/>
    <property type="project" value="InterPro"/>
</dbReference>
<dbReference type="Pfam" id="PF01096">
    <property type="entry name" value="Zn_ribbon_TFIIS"/>
    <property type="match status" value="1"/>
</dbReference>
<gene>
    <name evidence="7" type="ORF">EGYM00392_LOCUS2290</name>
</gene>
<evidence type="ECO:0000313" key="7">
    <source>
        <dbReference type="EMBL" id="CAD8991247.1"/>
    </source>
</evidence>
<keyword evidence="2 4" id="KW-0863">Zinc-finger</keyword>
<dbReference type="Gene3D" id="2.20.25.10">
    <property type="match status" value="1"/>
</dbReference>
<keyword evidence="1" id="KW-0479">Metal-binding</keyword>
<sequence>MSKDDQIWAEFLGKLEEAGTSWVEVRDSSDATLIEILKDDLGYRNQALKRGKLETLWKHKRDGKATTTNQPSSSSSLVAAPVKALEPAEESEPQSRSKPKKEKQPETTPKATKRTRKSEDTGAEGVTEPAVKVRRPTAPAFSQDVATGDTPTGKVYRVPNVDTDTKQCQAIAMDALVFCACGNILEEDEGYGECSVCAVTTTGNTRTSSCVIIMNPHRLDAEDEFAVKVTDTRSMTNMFCEKCWKATPCYTDSKQTRSADEGLTMFYTCSICKYNWLEYS</sequence>
<name>A0A7S1HU27_9EUGL</name>
<evidence type="ECO:0000256" key="5">
    <source>
        <dbReference type="SAM" id="MobiDB-lite"/>
    </source>
</evidence>
<dbReference type="EMBL" id="HBGA01006442">
    <property type="protein sequence ID" value="CAD8991247.1"/>
    <property type="molecule type" value="Transcribed_RNA"/>
</dbReference>
<organism evidence="7">
    <name type="scientific">Eutreptiella gymnastica</name>
    <dbReference type="NCBI Taxonomy" id="73025"/>
    <lineage>
        <taxon>Eukaryota</taxon>
        <taxon>Discoba</taxon>
        <taxon>Euglenozoa</taxon>
        <taxon>Euglenida</taxon>
        <taxon>Spirocuta</taxon>
        <taxon>Euglenophyceae</taxon>
        <taxon>Eutreptiales</taxon>
        <taxon>Eutreptiaceae</taxon>
        <taxon>Eutreptiella</taxon>
    </lineage>
</organism>
<feature type="region of interest" description="Disordered" evidence="5">
    <location>
        <begin position="55"/>
        <end position="154"/>
    </location>
</feature>
<accession>A0A7S1HU27</accession>
<dbReference type="SMART" id="SM00440">
    <property type="entry name" value="ZnF_C2C2"/>
    <property type="match status" value="1"/>
</dbReference>
<evidence type="ECO:0000256" key="4">
    <source>
        <dbReference type="PROSITE-ProRule" id="PRU00472"/>
    </source>
</evidence>
<keyword evidence="3" id="KW-0862">Zinc</keyword>
<evidence type="ECO:0000256" key="1">
    <source>
        <dbReference type="ARBA" id="ARBA00022723"/>
    </source>
</evidence>
<evidence type="ECO:0000259" key="6">
    <source>
        <dbReference type="PROSITE" id="PS51133"/>
    </source>
</evidence>
<dbReference type="SUPFAM" id="SSF57783">
    <property type="entry name" value="Zinc beta-ribbon"/>
    <property type="match status" value="1"/>
</dbReference>
<dbReference type="GO" id="GO:0003676">
    <property type="term" value="F:nucleic acid binding"/>
    <property type="evidence" value="ECO:0007669"/>
    <property type="project" value="InterPro"/>
</dbReference>
<evidence type="ECO:0000256" key="2">
    <source>
        <dbReference type="ARBA" id="ARBA00022771"/>
    </source>
</evidence>
<dbReference type="PROSITE" id="PS51133">
    <property type="entry name" value="ZF_TFIIS_2"/>
    <property type="match status" value="1"/>
</dbReference>
<dbReference type="InterPro" id="IPR001222">
    <property type="entry name" value="Znf_TFIIS"/>
</dbReference>
<evidence type="ECO:0000256" key="3">
    <source>
        <dbReference type="ARBA" id="ARBA00022833"/>
    </source>
</evidence>
<reference evidence="7" key="1">
    <citation type="submission" date="2021-01" db="EMBL/GenBank/DDBJ databases">
        <authorList>
            <person name="Corre E."/>
            <person name="Pelletier E."/>
            <person name="Niang G."/>
            <person name="Scheremetjew M."/>
            <person name="Finn R."/>
            <person name="Kale V."/>
            <person name="Holt S."/>
            <person name="Cochrane G."/>
            <person name="Meng A."/>
            <person name="Brown T."/>
            <person name="Cohen L."/>
        </authorList>
    </citation>
    <scope>NUCLEOTIDE SEQUENCE</scope>
    <source>
        <strain evidence="7">NIES-381</strain>
    </source>
</reference>
<dbReference type="GO" id="GO:0008270">
    <property type="term" value="F:zinc ion binding"/>
    <property type="evidence" value="ECO:0007669"/>
    <property type="project" value="UniProtKB-KW"/>
</dbReference>
<protein>
    <recommendedName>
        <fullName evidence="6">TFIIS-type domain-containing protein</fullName>
    </recommendedName>
</protein>
<feature type="domain" description="TFIIS-type" evidence="6">
    <location>
        <begin position="236"/>
        <end position="277"/>
    </location>
</feature>
<proteinExistence type="predicted"/>